<name>A0A9N9K8V1_9GLOM</name>
<evidence type="ECO:0000256" key="1">
    <source>
        <dbReference type="SAM" id="MobiDB-lite"/>
    </source>
</evidence>
<sequence>TSEKRLQSIKRKKNLSEKRLQGISSTSERRLQEIMEQVKEEFKKFLAQAKKTL</sequence>
<proteinExistence type="predicted"/>
<keyword evidence="3" id="KW-1185">Reference proteome</keyword>
<feature type="region of interest" description="Disordered" evidence="1">
    <location>
        <begin position="1"/>
        <end position="24"/>
    </location>
</feature>
<organism evidence="2 3">
    <name type="scientific">Dentiscutata erythropus</name>
    <dbReference type="NCBI Taxonomy" id="1348616"/>
    <lineage>
        <taxon>Eukaryota</taxon>
        <taxon>Fungi</taxon>
        <taxon>Fungi incertae sedis</taxon>
        <taxon>Mucoromycota</taxon>
        <taxon>Glomeromycotina</taxon>
        <taxon>Glomeromycetes</taxon>
        <taxon>Diversisporales</taxon>
        <taxon>Gigasporaceae</taxon>
        <taxon>Dentiscutata</taxon>
    </lineage>
</organism>
<feature type="non-terminal residue" evidence="2">
    <location>
        <position position="1"/>
    </location>
</feature>
<gene>
    <name evidence="2" type="ORF">DERYTH_LOCUS26165</name>
</gene>
<accession>A0A9N9K8V1</accession>
<protein>
    <submittedName>
        <fullName evidence="2">22689_t:CDS:1</fullName>
    </submittedName>
</protein>
<feature type="non-terminal residue" evidence="2">
    <location>
        <position position="53"/>
    </location>
</feature>
<evidence type="ECO:0000313" key="3">
    <source>
        <dbReference type="Proteomes" id="UP000789405"/>
    </source>
</evidence>
<dbReference type="Proteomes" id="UP000789405">
    <property type="component" value="Unassembled WGS sequence"/>
</dbReference>
<dbReference type="AlphaFoldDB" id="A0A9N9K8V1"/>
<comment type="caution">
    <text evidence="2">The sequence shown here is derived from an EMBL/GenBank/DDBJ whole genome shotgun (WGS) entry which is preliminary data.</text>
</comment>
<reference evidence="2" key="1">
    <citation type="submission" date="2021-06" db="EMBL/GenBank/DDBJ databases">
        <authorList>
            <person name="Kallberg Y."/>
            <person name="Tangrot J."/>
            <person name="Rosling A."/>
        </authorList>
    </citation>
    <scope>NUCLEOTIDE SEQUENCE</scope>
    <source>
        <strain evidence="2">MA453B</strain>
    </source>
</reference>
<dbReference type="EMBL" id="CAJVPY010053030">
    <property type="protein sequence ID" value="CAG8815787.1"/>
    <property type="molecule type" value="Genomic_DNA"/>
</dbReference>
<dbReference type="OrthoDB" id="10472501at2759"/>
<evidence type="ECO:0000313" key="2">
    <source>
        <dbReference type="EMBL" id="CAG8815787.1"/>
    </source>
</evidence>